<name>A0ABT0GF31_9GAMM</name>
<dbReference type="PANTHER" id="PTHR38471">
    <property type="entry name" value="FOUR HELIX BUNDLE PROTEIN"/>
    <property type="match status" value="1"/>
</dbReference>
<dbReference type="InterPro" id="IPR012657">
    <property type="entry name" value="23S_rRNA-intervening_sequence"/>
</dbReference>
<gene>
    <name evidence="1" type="ORF">M0G41_05660</name>
</gene>
<protein>
    <submittedName>
        <fullName evidence="1">Four helix bundle protein</fullName>
    </submittedName>
</protein>
<keyword evidence="2" id="KW-1185">Reference proteome</keyword>
<reference evidence="1" key="1">
    <citation type="submission" date="2022-04" db="EMBL/GenBank/DDBJ databases">
        <title>Lysobacter sp. CAU 1642 isolated from sea sand.</title>
        <authorList>
            <person name="Kim W."/>
        </authorList>
    </citation>
    <scope>NUCLEOTIDE SEQUENCE</scope>
    <source>
        <strain evidence="1">CAU 1642</strain>
    </source>
</reference>
<comment type="caution">
    <text evidence="1">The sequence shown here is derived from an EMBL/GenBank/DDBJ whole genome shotgun (WGS) entry which is preliminary data.</text>
</comment>
<dbReference type="InterPro" id="IPR036583">
    <property type="entry name" value="23S_rRNA_IVS_sf"/>
</dbReference>
<organism evidence="1 2">
    <name type="scientific">Pseudomarimonas salicorniae</name>
    <dbReference type="NCBI Taxonomy" id="2933270"/>
    <lineage>
        <taxon>Bacteria</taxon>
        <taxon>Pseudomonadati</taxon>
        <taxon>Pseudomonadota</taxon>
        <taxon>Gammaproteobacteria</taxon>
        <taxon>Lysobacterales</taxon>
        <taxon>Lysobacteraceae</taxon>
        <taxon>Pseudomarimonas</taxon>
    </lineage>
</organism>
<dbReference type="EMBL" id="JALNMH010000003">
    <property type="protein sequence ID" value="MCK7593154.1"/>
    <property type="molecule type" value="Genomic_DNA"/>
</dbReference>
<dbReference type="RefSeq" id="WP_248206292.1">
    <property type="nucleotide sequence ID" value="NZ_JALNMH010000003.1"/>
</dbReference>
<accession>A0ABT0GF31</accession>
<dbReference type="Pfam" id="PF05635">
    <property type="entry name" value="23S_rRNA_IVP"/>
    <property type="match status" value="1"/>
</dbReference>
<dbReference type="SUPFAM" id="SSF158446">
    <property type="entry name" value="IVS-encoded protein-like"/>
    <property type="match status" value="1"/>
</dbReference>
<dbReference type="Proteomes" id="UP001431449">
    <property type="component" value="Unassembled WGS sequence"/>
</dbReference>
<sequence>MATHFEQLIAWQKAMDLAEQTYALTATWPPHERFGLSSQAQRAAVSVPANIAEGHERRSRKEYRRFLAISAGSLAELETHLRLGVRIGISETSRTDAVLDLCREVGRIVRGIERGLARSAEP</sequence>
<dbReference type="Gene3D" id="1.20.1440.60">
    <property type="entry name" value="23S rRNA-intervening sequence"/>
    <property type="match status" value="1"/>
</dbReference>
<evidence type="ECO:0000313" key="1">
    <source>
        <dbReference type="EMBL" id="MCK7593154.1"/>
    </source>
</evidence>
<proteinExistence type="predicted"/>
<evidence type="ECO:0000313" key="2">
    <source>
        <dbReference type="Proteomes" id="UP001431449"/>
    </source>
</evidence>
<dbReference type="CDD" id="cd16377">
    <property type="entry name" value="23S_rRNA_IVP_like"/>
    <property type="match status" value="1"/>
</dbReference>
<dbReference type="PANTHER" id="PTHR38471:SF2">
    <property type="entry name" value="FOUR HELIX BUNDLE PROTEIN"/>
    <property type="match status" value="1"/>
</dbReference>
<dbReference type="NCBIfam" id="TIGR02436">
    <property type="entry name" value="four helix bundle protein"/>
    <property type="match status" value="1"/>
</dbReference>